<sequence length="165" mass="18272">MVEQGLFEDSTMSEQGQEDVAIGIDLGTSVCRVAVWNCSEVELLSNSQEQLLMKSFVSFKDQNHPKSGVTSPLANDYELFSGSIIYNIKRLLCIPVPDTDPKVLQSKYLFLVQSIELGAMQLIAPLVNGMWTSTTPEEALAVLLNKIKDMAKTKLKCRVDHSCCI</sequence>
<dbReference type="Proteomes" id="UP000594638">
    <property type="component" value="Unassembled WGS sequence"/>
</dbReference>
<reference evidence="3 4" key="1">
    <citation type="submission" date="2019-12" db="EMBL/GenBank/DDBJ databases">
        <authorList>
            <person name="Alioto T."/>
            <person name="Alioto T."/>
            <person name="Gomez Garrido J."/>
        </authorList>
    </citation>
    <scope>NUCLEOTIDE SEQUENCE [LARGE SCALE GENOMIC DNA]</scope>
</reference>
<organism evidence="3 4">
    <name type="scientific">Olea europaea subsp. europaea</name>
    <dbReference type="NCBI Taxonomy" id="158383"/>
    <lineage>
        <taxon>Eukaryota</taxon>
        <taxon>Viridiplantae</taxon>
        <taxon>Streptophyta</taxon>
        <taxon>Embryophyta</taxon>
        <taxon>Tracheophyta</taxon>
        <taxon>Spermatophyta</taxon>
        <taxon>Magnoliopsida</taxon>
        <taxon>eudicotyledons</taxon>
        <taxon>Gunneridae</taxon>
        <taxon>Pentapetalae</taxon>
        <taxon>asterids</taxon>
        <taxon>lamiids</taxon>
        <taxon>Lamiales</taxon>
        <taxon>Oleaceae</taxon>
        <taxon>Oleeae</taxon>
        <taxon>Olea</taxon>
    </lineage>
</organism>
<keyword evidence="3" id="KW-0346">Stress response</keyword>
<dbReference type="GO" id="GO:0005829">
    <property type="term" value="C:cytosol"/>
    <property type="evidence" value="ECO:0007669"/>
    <property type="project" value="TreeGrafter"/>
</dbReference>
<proteinExistence type="predicted"/>
<keyword evidence="1" id="KW-0547">Nucleotide-binding</keyword>
<gene>
    <name evidence="3" type="ORF">OLEA9_A034810</name>
</gene>
<name>A0A8S0T9T4_OLEEU</name>
<dbReference type="Pfam" id="PF00012">
    <property type="entry name" value="HSP70"/>
    <property type="match status" value="1"/>
</dbReference>
<keyword evidence="2" id="KW-0067">ATP-binding</keyword>
<dbReference type="GO" id="GO:0005634">
    <property type="term" value="C:nucleus"/>
    <property type="evidence" value="ECO:0007669"/>
    <property type="project" value="TreeGrafter"/>
</dbReference>
<accession>A0A8S0T9T4</accession>
<keyword evidence="4" id="KW-1185">Reference proteome</keyword>
<dbReference type="PROSITE" id="PS00297">
    <property type="entry name" value="HSP70_1"/>
    <property type="match status" value="1"/>
</dbReference>
<dbReference type="OrthoDB" id="923123at2759"/>
<dbReference type="PANTHER" id="PTHR45639">
    <property type="entry name" value="HSC70CB, ISOFORM G-RELATED"/>
    <property type="match status" value="1"/>
</dbReference>
<dbReference type="InterPro" id="IPR013126">
    <property type="entry name" value="Hsp_70_fam"/>
</dbReference>
<dbReference type="GO" id="GO:0140662">
    <property type="term" value="F:ATP-dependent protein folding chaperone"/>
    <property type="evidence" value="ECO:0007669"/>
    <property type="project" value="InterPro"/>
</dbReference>
<evidence type="ECO:0000313" key="3">
    <source>
        <dbReference type="EMBL" id="CAA3000760.1"/>
    </source>
</evidence>
<protein>
    <submittedName>
        <fullName evidence="3">Heat shock 70 kDa 8</fullName>
    </submittedName>
</protein>
<dbReference type="Gene3D" id="3.30.420.40">
    <property type="match status" value="1"/>
</dbReference>
<dbReference type="PANTHER" id="PTHR45639:SF25">
    <property type="entry name" value="IG-LIKE DOMAIN-CONTAINING PROTEIN"/>
    <property type="match status" value="1"/>
</dbReference>
<dbReference type="AlphaFoldDB" id="A0A8S0T9T4"/>
<evidence type="ECO:0000313" key="4">
    <source>
        <dbReference type="Proteomes" id="UP000594638"/>
    </source>
</evidence>
<dbReference type="GO" id="GO:0005524">
    <property type="term" value="F:ATP binding"/>
    <property type="evidence" value="ECO:0007669"/>
    <property type="project" value="UniProtKB-KW"/>
</dbReference>
<evidence type="ECO:0000256" key="1">
    <source>
        <dbReference type="ARBA" id="ARBA00022741"/>
    </source>
</evidence>
<dbReference type="Gramene" id="OE9A034810T1">
    <property type="protein sequence ID" value="OE9A034810C1"/>
    <property type="gene ID" value="OE9A034810"/>
</dbReference>
<dbReference type="InterPro" id="IPR018181">
    <property type="entry name" value="Heat_shock_70_CS"/>
</dbReference>
<dbReference type="EMBL" id="CACTIH010005709">
    <property type="protein sequence ID" value="CAA3000760.1"/>
    <property type="molecule type" value="Genomic_DNA"/>
</dbReference>
<evidence type="ECO:0000256" key="2">
    <source>
        <dbReference type="ARBA" id="ARBA00022840"/>
    </source>
</evidence>
<dbReference type="SUPFAM" id="SSF53067">
    <property type="entry name" value="Actin-like ATPase domain"/>
    <property type="match status" value="1"/>
</dbReference>
<comment type="caution">
    <text evidence="3">The sequence shown here is derived from an EMBL/GenBank/DDBJ whole genome shotgun (WGS) entry which is preliminary data.</text>
</comment>
<dbReference type="InterPro" id="IPR043129">
    <property type="entry name" value="ATPase_NBD"/>
</dbReference>